<dbReference type="AlphaFoldDB" id="A0A212I378"/>
<dbReference type="EMBL" id="FLUB01000004">
    <property type="protein sequence ID" value="SBV61209.1"/>
    <property type="molecule type" value="Genomic_DNA"/>
</dbReference>
<protein>
    <submittedName>
        <fullName evidence="1">Uncharacterized protein</fullName>
    </submittedName>
</protein>
<organism evidence="1">
    <name type="scientific">uncultured Citrobacter sp</name>
    <dbReference type="NCBI Taxonomy" id="200446"/>
    <lineage>
        <taxon>Bacteria</taxon>
        <taxon>Pseudomonadati</taxon>
        <taxon>Pseudomonadota</taxon>
        <taxon>Gammaproteobacteria</taxon>
        <taxon>Enterobacterales</taxon>
        <taxon>Enterobacteriaceae</taxon>
        <taxon>Citrobacter</taxon>
        <taxon>environmental samples</taxon>
    </lineage>
</organism>
<name>A0A212I378_9ENTR</name>
<sequence>MPLHFTANCYHIATLIVNSSNYFALLIVCGVNVLNLYAVEIDGVPFNTGINLPAWIAI</sequence>
<gene>
    <name evidence="1" type="ORF">KM92CIT3_120022</name>
</gene>
<reference evidence="1" key="1">
    <citation type="submission" date="2016-04" db="EMBL/GenBank/DDBJ databases">
        <authorList>
            <person name="Evans L.H."/>
            <person name="Alamgir A."/>
            <person name="Owens N."/>
            <person name="Weber N.D."/>
            <person name="Virtaneva K."/>
            <person name="Barbian K."/>
            <person name="Babar A."/>
            <person name="Rosenke K."/>
        </authorList>
    </citation>
    <scope>NUCLEOTIDE SEQUENCE</scope>
    <source>
        <strain evidence="1">92-3</strain>
    </source>
</reference>
<evidence type="ECO:0000313" key="1">
    <source>
        <dbReference type="EMBL" id="SBV61209.1"/>
    </source>
</evidence>
<accession>A0A212I378</accession>
<proteinExistence type="predicted"/>